<keyword evidence="4 7" id="KW-0963">Cytoplasm</keyword>
<feature type="binding site" evidence="7">
    <location>
        <position position="213"/>
    </location>
    <ligand>
        <name>substrate</name>
    </ligand>
</feature>
<evidence type="ECO:0000256" key="2">
    <source>
        <dbReference type="ARBA" id="ARBA00007422"/>
    </source>
</evidence>
<accession>A0A4Q7YTK8</accession>
<dbReference type="InterPro" id="IPR022896">
    <property type="entry name" value="TrioseP_Isoase_bac/euk"/>
</dbReference>
<feature type="binding site" evidence="7">
    <location>
        <position position="173"/>
    </location>
    <ligand>
        <name>substrate</name>
    </ligand>
</feature>
<dbReference type="FunFam" id="3.20.20.70:FF:000016">
    <property type="entry name" value="Triosephosphate isomerase"/>
    <property type="match status" value="1"/>
</dbReference>
<keyword evidence="3 7" id="KW-0312">Gluconeogenesis</keyword>
<dbReference type="OrthoDB" id="9809429at2"/>
<name>A0A4Q7YTK8_9BACT</name>
<dbReference type="Proteomes" id="UP000292958">
    <property type="component" value="Unassembled WGS sequence"/>
</dbReference>
<dbReference type="EMBL" id="SHKW01000001">
    <property type="protein sequence ID" value="RZU40279.1"/>
    <property type="molecule type" value="Genomic_DNA"/>
</dbReference>
<dbReference type="PROSITE" id="PS00171">
    <property type="entry name" value="TIM_1"/>
    <property type="match status" value="1"/>
</dbReference>
<comment type="function">
    <text evidence="7">Involved in the gluconeogenesis. Catalyzes stereospecifically the conversion of dihydroxyacetone phosphate (DHAP) to D-glyceraldehyde-3-phosphate (G3P).</text>
</comment>
<dbReference type="PANTHER" id="PTHR21139:SF42">
    <property type="entry name" value="TRIOSEPHOSPHATE ISOMERASE"/>
    <property type="match status" value="1"/>
</dbReference>
<dbReference type="InterPro" id="IPR035990">
    <property type="entry name" value="TIM_sf"/>
</dbReference>
<dbReference type="EC" id="5.3.1.1" evidence="7 8"/>
<dbReference type="UniPathway" id="UPA00138"/>
<evidence type="ECO:0000256" key="4">
    <source>
        <dbReference type="ARBA" id="ARBA00022490"/>
    </source>
</evidence>
<organism evidence="9 10">
    <name type="scientific">Edaphobacter modestus</name>
    <dbReference type="NCBI Taxonomy" id="388466"/>
    <lineage>
        <taxon>Bacteria</taxon>
        <taxon>Pseudomonadati</taxon>
        <taxon>Acidobacteriota</taxon>
        <taxon>Terriglobia</taxon>
        <taxon>Terriglobales</taxon>
        <taxon>Acidobacteriaceae</taxon>
        <taxon>Edaphobacter</taxon>
    </lineage>
</organism>
<dbReference type="Pfam" id="PF00121">
    <property type="entry name" value="TIM"/>
    <property type="match status" value="1"/>
</dbReference>
<evidence type="ECO:0000313" key="10">
    <source>
        <dbReference type="Proteomes" id="UP000292958"/>
    </source>
</evidence>
<comment type="catalytic activity">
    <reaction evidence="7 8">
        <text>D-glyceraldehyde 3-phosphate = dihydroxyacetone phosphate</text>
        <dbReference type="Rhea" id="RHEA:18585"/>
        <dbReference type="ChEBI" id="CHEBI:57642"/>
        <dbReference type="ChEBI" id="CHEBI:59776"/>
        <dbReference type="EC" id="5.3.1.1"/>
    </reaction>
</comment>
<dbReference type="AlphaFoldDB" id="A0A4Q7YTK8"/>
<dbReference type="GO" id="GO:0046166">
    <property type="term" value="P:glyceraldehyde-3-phosphate biosynthetic process"/>
    <property type="evidence" value="ECO:0007669"/>
    <property type="project" value="TreeGrafter"/>
</dbReference>
<feature type="active site" description="Electrophile" evidence="7">
    <location>
        <position position="95"/>
    </location>
</feature>
<sequence length="253" mass="26856">MRKLLIAANWKMYKTPTESTAFLTSFFPLVKNIETAEIVLCPAMTSLTALVDAARGKSVCVGAQTMHWLNEGAYTGETSPTMLTAIGATHVLIGHSERRQYFNETDTTVNLKLKSALAHGLVPIVCVGEHLNEREQNLTADVLNLQVSVALEGIDAAALAPLVIAYEPVWAIGTGRTATPEIAEDAHKIIRTKIASIAGSDVANATRILYGGSVKPDNARSLCCLDDIDGALVGGASLEPTSFSQIIANATAH</sequence>
<comment type="pathway">
    <text evidence="7 8">Carbohydrate biosynthesis; gluconeogenesis.</text>
</comment>
<feature type="binding site" evidence="7">
    <location>
        <begin position="9"/>
        <end position="11"/>
    </location>
    <ligand>
        <name>substrate</name>
    </ligand>
</feature>
<feature type="active site" description="Proton acceptor" evidence="7">
    <location>
        <position position="167"/>
    </location>
</feature>
<evidence type="ECO:0000256" key="6">
    <source>
        <dbReference type="ARBA" id="ARBA00023235"/>
    </source>
</evidence>
<dbReference type="SUPFAM" id="SSF51351">
    <property type="entry name" value="Triosephosphate isomerase (TIM)"/>
    <property type="match status" value="1"/>
</dbReference>
<gene>
    <name evidence="7" type="primary">tpiA</name>
    <name evidence="9" type="ORF">BDD14_1725</name>
</gene>
<dbReference type="InterPro" id="IPR013785">
    <property type="entry name" value="Aldolase_TIM"/>
</dbReference>
<dbReference type="Gene3D" id="3.20.20.70">
    <property type="entry name" value="Aldolase class I"/>
    <property type="match status" value="1"/>
</dbReference>
<dbReference type="GO" id="GO:0005829">
    <property type="term" value="C:cytosol"/>
    <property type="evidence" value="ECO:0007669"/>
    <property type="project" value="TreeGrafter"/>
</dbReference>
<evidence type="ECO:0000256" key="3">
    <source>
        <dbReference type="ARBA" id="ARBA00022432"/>
    </source>
</evidence>
<keyword evidence="5 7" id="KW-0324">Glycolysis</keyword>
<dbReference type="CDD" id="cd00311">
    <property type="entry name" value="TIM"/>
    <property type="match status" value="1"/>
</dbReference>
<keyword evidence="6 7" id="KW-0413">Isomerase</keyword>
<protein>
    <recommendedName>
        <fullName evidence="7 8">Triosephosphate isomerase</fullName>
        <shortName evidence="7">TIM</shortName>
        <shortName evidence="7">TPI</shortName>
        <ecNumber evidence="7 8">5.3.1.1</ecNumber>
    </recommendedName>
    <alternativeName>
        <fullName evidence="7">Triose-phosphate isomerase</fullName>
    </alternativeName>
</protein>
<comment type="subcellular location">
    <subcellularLocation>
        <location evidence="7 8">Cytoplasm</location>
    </subcellularLocation>
</comment>
<comment type="pathway">
    <text evidence="1 7 8">Carbohydrate degradation; glycolysis; D-glyceraldehyde 3-phosphate from glycerone phosphate: step 1/1.</text>
</comment>
<comment type="similarity">
    <text evidence="2 7 8">Belongs to the triosephosphate isomerase family.</text>
</comment>
<dbReference type="UniPathway" id="UPA00109">
    <property type="reaction ID" value="UER00189"/>
</dbReference>
<dbReference type="NCBIfam" id="TIGR00419">
    <property type="entry name" value="tim"/>
    <property type="match status" value="1"/>
</dbReference>
<dbReference type="GO" id="GO:0006094">
    <property type="term" value="P:gluconeogenesis"/>
    <property type="evidence" value="ECO:0007669"/>
    <property type="project" value="UniProtKB-UniRule"/>
</dbReference>
<evidence type="ECO:0000313" key="9">
    <source>
        <dbReference type="EMBL" id="RZU40279.1"/>
    </source>
</evidence>
<dbReference type="PANTHER" id="PTHR21139">
    <property type="entry name" value="TRIOSEPHOSPHATE ISOMERASE"/>
    <property type="match status" value="1"/>
</dbReference>
<evidence type="ECO:0000256" key="1">
    <source>
        <dbReference type="ARBA" id="ARBA00004680"/>
    </source>
</evidence>
<evidence type="ECO:0000256" key="8">
    <source>
        <dbReference type="RuleBase" id="RU363013"/>
    </source>
</evidence>
<dbReference type="GO" id="GO:0019563">
    <property type="term" value="P:glycerol catabolic process"/>
    <property type="evidence" value="ECO:0007669"/>
    <property type="project" value="TreeGrafter"/>
</dbReference>
<comment type="caution">
    <text evidence="9">The sequence shown here is derived from an EMBL/GenBank/DDBJ whole genome shotgun (WGS) entry which is preliminary data.</text>
</comment>
<comment type="subunit">
    <text evidence="7 8">Homodimer.</text>
</comment>
<evidence type="ECO:0000256" key="5">
    <source>
        <dbReference type="ARBA" id="ARBA00023152"/>
    </source>
</evidence>
<feature type="binding site" evidence="7">
    <location>
        <begin position="234"/>
        <end position="235"/>
    </location>
    <ligand>
        <name>substrate</name>
    </ligand>
</feature>
<evidence type="ECO:0000256" key="7">
    <source>
        <dbReference type="HAMAP-Rule" id="MF_00147"/>
    </source>
</evidence>
<dbReference type="InterPro" id="IPR020861">
    <property type="entry name" value="Triosephosphate_isomerase_AS"/>
</dbReference>
<dbReference type="GO" id="GO:0004807">
    <property type="term" value="F:triose-phosphate isomerase activity"/>
    <property type="evidence" value="ECO:0007669"/>
    <property type="project" value="UniProtKB-UniRule"/>
</dbReference>
<dbReference type="InterPro" id="IPR000652">
    <property type="entry name" value="Triosephosphate_isomerase"/>
</dbReference>
<proteinExistence type="inferred from homology"/>
<dbReference type="HAMAP" id="MF_00147_B">
    <property type="entry name" value="TIM_B"/>
    <property type="match status" value="1"/>
</dbReference>
<reference evidence="9 10" key="1">
    <citation type="submission" date="2019-02" db="EMBL/GenBank/DDBJ databases">
        <title>Genomic Encyclopedia of Archaeal and Bacterial Type Strains, Phase II (KMG-II): from individual species to whole genera.</title>
        <authorList>
            <person name="Goeker M."/>
        </authorList>
    </citation>
    <scope>NUCLEOTIDE SEQUENCE [LARGE SCALE GENOMIC DNA]</scope>
    <source>
        <strain evidence="9 10">DSM 18101</strain>
    </source>
</reference>
<keyword evidence="10" id="KW-1185">Reference proteome</keyword>
<dbReference type="GO" id="GO:0006096">
    <property type="term" value="P:glycolytic process"/>
    <property type="evidence" value="ECO:0007669"/>
    <property type="project" value="UniProtKB-UniRule"/>
</dbReference>
<dbReference type="RefSeq" id="WP_130418364.1">
    <property type="nucleotide sequence ID" value="NZ_SHKW01000001.1"/>
</dbReference>
<dbReference type="PROSITE" id="PS51440">
    <property type="entry name" value="TIM_2"/>
    <property type="match status" value="1"/>
</dbReference>